<dbReference type="GO" id="GO:0000978">
    <property type="term" value="F:RNA polymerase II cis-regulatory region sequence-specific DNA binding"/>
    <property type="evidence" value="ECO:0007669"/>
    <property type="project" value="InterPro"/>
</dbReference>
<feature type="region of interest" description="Disordered" evidence="7">
    <location>
        <begin position="1028"/>
        <end position="1061"/>
    </location>
</feature>
<comment type="subcellular location">
    <subcellularLocation>
        <location evidence="6">Nucleus</location>
    </subcellularLocation>
</comment>
<comment type="caution">
    <text evidence="6">Lacks conserved residue(s) required for the propagation of feature annotation.</text>
</comment>
<evidence type="ECO:0000256" key="4">
    <source>
        <dbReference type="ARBA" id="ARBA00023163"/>
    </source>
</evidence>
<keyword evidence="5 6" id="KW-0539">Nucleus</keyword>
<feature type="compositionally biased region" description="Acidic residues" evidence="7">
    <location>
        <begin position="1133"/>
        <end position="1151"/>
    </location>
</feature>
<keyword evidence="2" id="KW-0805">Transcription regulation</keyword>
<gene>
    <name evidence="10" type="ORF">PLEPLA_LOCUS46513</name>
</gene>
<dbReference type="Proteomes" id="UP001153269">
    <property type="component" value="Unassembled WGS sequence"/>
</dbReference>
<dbReference type="PROSITE" id="PS50888">
    <property type="entry name" value="BHLH"/>
    <property type="match status" value="1"/>
</dbReference>
<organism evidence="10 11">
    <name type="scientific">Pleuronectes platessa</name>
    <name type="common">European plaice</name>
    <dbReference type="NCBI Taxonomy" id="8262"/>
    <lineage>
        <taxon>Eukaryota</taxon>
        <taxon>Metazoa</taxon>
        <taxon>Chordata</taxon>
        <taxon>Craniata</taxon>
        <taxon>Vertebrata</taxon>
        <taxon>Euteleostomi</taxon>
        <taxon>Actinopterygii</taxon>
        <taxon>Neopterygii</taxon>
        <taxon>Teleostei</taxon>
        <taxon>Neoteleostei</taxon>
        <taxon>Acanthomorphata</taxon>
        <taxon>Carangaria</taxon>
        <taxon>Pleuronectiformes</taxon>
        <taxon>Pleuronectoidei</taxon>
        <taxon>Pleuronectidae</taxon>
        <taxon>Pleuronectes</taxon>
    </lineage>
</organism>
<dbReference type="InterPro" id="IPR008967">
    <property type="entry name" value="p53-like_TF_DNA-bd_sf"/>
</dbReference>
<comment type="caution">
    <text evidence="10">The sequence shown here is derived from an EMBL/GenBank/DDBJ whole genome shotgun (WGS) entry which is preliminary data.</text>
</comment>
<dbReference type="GO" id="GO:0001708">
    <property type="term" value="P:cell fate specification"/>
    <property type="evidence" value="ECO:0007669"/>
    <property type="project" value="TreeGrafter"/>
</dbReference>
<dbReference type="Pfam" id="PF16059">
    <property type="entry name" value="MGA_dom"/>
    <property type="match status" value="1"/>
</dbReference>
<dbReference type="InterPro" id="IPR001699">
    <property type="entry name" value="TF_T-box"/>
</dbReference>
<proteinExistence type="predicted"/>
<feature type="region of interest" description="Disordered" evidence="7">
    <location>
        <begin position="1"/>
        <end position="47"/>
    </location>
</feature>
<feature type="compositionally biased region" description="Basic residues" evidence="7">
    <location>
        <begin position="1942"/>
        <end position="1952"/>
    </location>
</feature>
<feature type="compositionally biased region" description="Polar residues" evidence="7">
    <location>
        <begin position="777"/>
        <end position="786"/>
    </location>
</feature>
<feature type="region of interest" description="Disordered" evidence="7">
    <location>
        <begin position="1836"/>
        <end position="1888"/>
    </location>
</feature>
<evidence type="ECO:0000259" key="9">
    <source>
        <dbReference type="PROSITE" id="PS50888"/>
    </source>
</evidence>
<feature type="compositionally biased region" description="Low complexity" evidence="7">
    <location>
        <begin position="459"/>
        <end position="472"/>
    </location>
</feature>
<dbReference type="PROSITE" id="PS50252">
    <property type="entry name" value="TBOX_3"/>
    <property type="match status" value="1"/>
</dbReference>
<dbReference type="GO" id="GO:0046983">
    <property type="term" value="F:protein dimerization activity"/>
    <property type="evidence" value="ECO:0007669"/>
    <property type="project" value="InterPro"/>
</dbReference>
<feature type="region of interest" description="Disordered" evidence="7">
    <location>
        <begin position="2059"/>
        <end position="2085"/>
    </location>
</feature>
<feature type="region of interest" description="Disordered" evidence="7">
    <location>
        <begin position="1934"/>
        <end position="2023"/>
    </location>
</feature>
<feature type="compositionally biased region" description="Low complexity" evidence="7">
    <location>
        <begin position="27"/>
        <end position="38"/>
    </location>
</feature>
<dbReference type="InterPro" id="IPR046360">
    <property type="entry name" value="T-box_DNA-bd"/>
</dbReference>
<dbReference type="SUPFAM" id="SSF49417">
    <property type="entry name" value="p53-like transcription factors"/>
    <property type="match status" value="1"/>
</dbReference>
<dbReference type="GO" id="GO:0045893">
    <property type="term" value="P:positive regulation of DNA-templated transcription"/>
    <property type="evidence" value="ECO:0007669"/>
    <property type="project" value="InterPro"/>
</dbReference>
<dbReference type="GO" id="GO:0000981">
    <property type="term" value="F:DNA-binding transcription factor activity, RNA polymerase II-specific"/>
    <property type="evidence" value="ECO:0007669"/>
    <property type="project" value="TreeGrafter"/>
</dbReference>
<feature type="compositionally biased region" description="Polar residues" evidence="7">
    <location>
        <begin position="2059"/>
        <end position="2072"/>
    </location>
</feature>
<evidence type="ECO:0000256" key="2">
    <source>
        <dbReference type="ARBA" id="ARBA00023015"/>
    </source>
</evidence>
<evidence type="ECO:0000259" key="8">
    <source>
        <dbReference type="PROSITE" id="PS50252"/>
    </source>
</evidence>
<dbReference type="PRINTS" id="PR00937">
    <property type="entry name" value="TBOX"/>
</dbReference>
<feature type="domain" description="T-box" evidence="8">
    <location>
        <begin position="155"/>
        <end position="342"/>
    </location>
</feature>
<dbReference type="SUPFAM" id="SSF47459">
    <property type="entry name" value="HLH, helix-loop-helix DNA-binding domain"/>
    <property type="match status" value="1"/>
</dbReference>
<feature type="compositionally biased region" description="Polar residues" evidence="7">
    <location>
        <begin position="543"/>
        <end position="560"/>
    </location>
</feature>
<feature type="region of interest" description="Disordered" evidence="7">
    <location>
        <begin position="68"/>
        <end position="108"/>
    </location>
</feature>
<feature type="region of interest" description="Disordered" evidence="7">
    <location>
        <begin position="540"/>
        <end position="571"/>
    </location>
</feature>
<dbReference type="PANTHER" id="PTHR11267:SF104">
    <property type="entry name" value="T-BOX TRANSCRIPTION FACTOR TBX1"/>
    <property type="match status" value="1"/>
</dbReference>
<feature type="compositionally biased region" description="Polar residues" evidence="7">
    <location>
        <begin position="1031"/>
        <end position="1044"/>
    </location>
</feature>
<evidence type="ECO:0008006" key="12">
    <source>
        <dbReference type="Google" id="ProtNLM"/>
    </source>
</evidence>
<feature type="compositionally biased region" description="Polar residues" evidence="7">
    <location>
        <begin position="1770"/>
        <end position="1779"/>
    </location>
</feature>
<evidence type="ECO:0000313" key="10">
    <source>
        <dbReference type="EMBL" id="CAB1458682.1"/>
    </source>
</evidence>
<feature type="region of interest" description="Disordered" evidence="7">
    <location>
        <begin position="457"/>
        <end position="489"/>
    </location>
</feature>
<feature type="compositionally biased region" description="Low complexity" evidence="7">
    <location>
        <begin position="1854"/>
        <end position="1867"/>
    </location>
</feature>
<dbReference type="GO" id="GO:0000785">
    <property type="term" value="C:chromatin"/>
    <property type="evidence" value="ECO:0007669"/>
    <property type="project" value="TreeGrafter"/>
</dbReference>
<keyword evidence="4" id="KW-0804">Transcription</keyword>
<keyword evidence="11" id="KW-1185">Reference proteome</keyword>
<dbReference type="InterPro" id="IPR036960">
    <property type="entry name" value="T-box_sf"/>
</dbReference>
<evidence type="ECO:0000256" key="1">
    <source>
        <dbReference type="ARBA" id="ARBA00022473"/>
    </source>
</evidence>
<evidence type="ECO:0000256" key="3">
    <source>
        <dbReference type="ARBA" id="ARBA00023125"/>
    </source>
</evidence>
<evidence type="ECO:0000256" key="7">
    <source>
        <dbReference type="SAM" id="MobiDB-lite"/>
    </source>
</evidence>
<keyword evidence="1" id="KW-0217">Developmental protein</keyword>
<dbReference type="InterPro" id="IPR032060">
    <property type="entry name" value="MGA_dom"/>
</dbReference>
<feature type="region of interest" description="Disordered" evidence="7">
    <location>
        <begin position="1124"/>
        <end position="1151"/>
    </location>
</feature>
<reference evidence="10" key="1">
    <citation type="submission" date="2020-03" db="EMBL/GenBank/DDBJ databases">
        <authorList>
            <person name="Weist P."/>
        </authorList>
    </citation>
    <scope>NUCLEOTIDE SEQUENCE</scope>
</reference>
<protein>
    <recommendedName>
        <fullName evidence="12">MAX gene-associated protein-like</fullName>
    </recommendedName>
</protein>
<feature type="compositionally biased region" description="Basic and acidic residues" evidence="7">
    <location>
        <begin position="1050"/>
        <end position="1061"/>
    </location>
</feature>
<feature type="region of interest" description="Disordered" evidence="7">
    <location>
        <begin position="742"/>
        <end position="815"/>
    </location>
</feature>
<dbReference type="InterPro" id="IPR036638">
    <property type="entry name" value="HLH_DNA-bd_sf"/>
</dbReference>
<evidence type="ECO:0000256" key="5">
    <source>
        <dbReference type="ARBA" id="ARBA00023242"/>
    </source>
</evidence>
<dbReference type="EMBL" id="CADEAL010004399">
    <property type="protein sequence ID" value="CAB1458682.1"/>
    <property type="molecule type" value="Genomic_DNA"/>
</dbReference>
<evidence type="ECO:0000313" key="11">
    <source>
        <dbReference type="Proteomes" id="UP001153269"/>
    </source>
</evidence>
<feature type="compositionally biased region" description="Low complexity" evidence="7">
    <location>
        <begin position="787"/>
        <end position="800"/>
    </location>
</feature>
<name>A0A9N7W0N7_PLEPL</name>
<evidence type="ECO:0000256" key="6">
    <source>
        <dbReference type="PROSITE-ProRule" id="PRU00201"/>
    </source>
</evidence>
<feature type="compositionally biased region" description="Low complexity" evidence="7">
    <location>
        <begin position="1999"/>
        <end position="2013"/>
    </location>
</feature>
<dbReference type="Pfam" id="PF00907">
    <property type="entry name" value="T-box"/>
    <property type="match status" value="1"/>
</dbReference>
<keyword evidence="3 6" id="KW-0238">DNA-binding</keyword>
<dbReference type="CDD" id="cd20195">
    <property type="entry name" value="T-box_MGA-like"/>
    <property type="match status" value="1"/>
</dbReference>
<feature type="region of interest" description="Disordered" evidence="7">
    <location>
        <begin position="1687"/>
        <end position="1781"/>
    </location>
</feature>
<dbReference type="InterPro" id="IPR011598">
    <property type="entry name" value="bHLH_dom"/>
</dbReference>
<feature type="domain" description="BHLH" evidence="9">
    <location>
        <begin position="1538"/>
        <end position="1590"/>
    </location>
</feature>
<feature type="compositionally biased region" description="Polar residues" evidence="7">
    <location>
        <begin position="1687"/>
        <end position="1710"/>
    </location>
</feature>
<dbReference type="GO" id="GO:0005634">
    <property type="term" value="C:nucleus"/>
    <property type="evidence" value="ECO:0007669"/>
    <property type="project" value="UniProtKB-SubCell"/>
</dbReference>
<feature type="compositionally biased region" description="Low complexity" evidence="7">
    <location>
        <begin position="68"/>
        <end position="82"/>
    </location>
</feature>
<dbReference type="SMART" id="SM00425">
    <property type="entry name" value="TBOX"/>
    <property type="match status" value="1"/>
</dbReference>
<sequence>MPATDSELTSMEDPPVEDEKGGLTDVPPSATPAAIIASPPFPATMTNFTGETEIENRAVSMASHDCSSALSSPAEASPAKPAVTSSNTHEGTVETSPPTSNIASASDSLKCSGTNLDNIPDSLPLSKWPSSTFGGAEQKHEFPAVLTFKGVTVSLDNNSVWKQFNSCGTEMILTKQGRRMFPYCRYRLAGLDPEGHYTLVLSLVPSDQYKYRWNRSQWESNAAAENQTQGLIRAFAHHYATSKGSVWMGGLVSFYKLKLTNNFQDQDGHIILHSMHRYIPRLHVIPVPDGVTTTPDKPVFMGPESMTFTFPQTEFMAVTTYQNFRITQLKINHNPFAKGFREDGHNPRLVRVSTEAPSMVKIEAQFNVLEPNESKEEAVDLSTKNRVVPASVSNGPTRLVLKPIMSTSSNKNQFVHCLRGKHALGELVLVEKHPLLESVEENLDNIATTKLQHSLEAISTTPTPSMSTPESLPRTRKRRKKTNTRWVTRGREWRVAASSSSKVVHSPSLTVALQPELDNVEGLLFVSFTSKEALDVHIRNKPSESTAPVSPVSPTTQEPLKQTEELTPATDEEKIVHKEAVLLQDLRVFKHRQVIHPVLQEVGLKLSSLNPTKSVDLQYVGVHLPLPPADLPEQENSTALSLCEKGLPFISRTGKTSDVTKIKGWKNKFIKNKESSLNSDGLQKNLSAFCSDMLDEYLESEAKQISERAAAFSMYPEDSVAYQVPAKGSSYVKTLDSMLKHRKPAPNKPCPLSHKPRLHSAVTSPAPPLPSPATPVQAKSPSTPTDAANAASGSSAVSHRSSTHHPANFGQNKGVIHRPASLPKFEVKLLQMEVGALNKGLRRTQLTPDRLKVALSVLLTKQTHLWGRKEPLDPQSEDTGLECTQEFCRLGCVCSSLQNVNRGPLHCRRPECMFGCACLKRKITKHISPGDREPEIQPVYSMTNTQHVVQPCPGSHTHKLWKCNISDEDAEPLFIPESPQYFVRAKNVKHNSATRITQQIGEEDKEPAYKYWDGMTCARVREFKIRKQKTTTDNPQRNHASSVKKTARKMGKETTENEPRKQIQIESACQWKRDHKMVLGALSRRMNEKRLSQSFCIGPYLISPLTKISMPTDSGSIVTYRVHISEPSKASDNEEDEREDSDEEKPVDGETNTEEILELEMQVGVTPFLGGVLPAGNLKARTKPAGSQPCALVQVNGKSYNQARLLLGGMGSLHPANRLAAYVTGRLNAPADISHKNSQKPSTLHGKATATEVPQTVTARRTSDLKIAVESLVPLHLDSWKKGSTTFPQNSQNSSNVIAVKQFISNHLSSVSHVQNSSKSSPVSLTVSPSLKSPSFLGQSGTYSFRICPPANESTRGQNPPGVALPGGFTLIDLPRSGSNEATQPSQTVKTINMTAAKTITPPQQDALFNYRPLPSWDANWLGLDTFSSSTSLEPCSSSDLVCGEKTSPGYDPNSGRVESNMDFTSECLGSEDSDYCGDGDDEDEELLDIETVEEVRQQLAIEQMKEAAMKTLQDSRLFQSSLVPKTEPSTQEERDKKKQKIHTVLERQRRTEQRILFDKLQTILCGDLVGIKPPRLHLLSMAVKEIKHIAETSKFLKEKKRKLAKLQSTYLNKLSILSGKSANLIKNKLSDICNRHKMREKAKKWSPFFSELLKSRAAFLQDAASQSQHMPLLHPDFITTQSEARPHNTAAQTNAQPLLKPNSTKSSGNLPKPVSTPLPHPQAASTPAKADLTAILSQGETQKEPGAPAQASVPISQSQVPAGKDIPPTTATPVTKTLNPRKPYKRRSIQLPLIRSKTSRLILPSSMKPTTPGFFTLMLMEAKLKTGVNGDSTLADMPSDVLSDVESNHQEKSLSSSRSASPSESSHVLEETTTSLNSDPKPPQKLNPMFEFTLLNKSIIMPSVAVQDKQKGGTVEGLSKILPAAPFSLNSMQEFYDSKSKPKPRRGRPPKNRVATQPFPVVDETRKPVSESATSPLVEERQSETEYLGLTKKRAADRPAVASDAADSPVPVKRGRGRPPKPRELVEMWIPAGQRRGVSKSNEDSPVRLSYLFNGHDSLTASLGGQNTSRPLTRGALGKDLPSAKRRSWIDVEKELELELESE</sequence>
<feature type="compositionally biased region" description="Basic residues" evidence="7">
    <location>
        <begin position="474"/>
        <end position="483"/>
    </location>
</feature>
<feature type="compositionally biased region" description="Polar residues" evidence="7">
    <location>
        <begin position="83"/>
        <end position="108"/>
    </location>
</feature>
<accession>A0A9N7W0N7</accession>
<dbReference type="Gene3D" id="4.10.280.10">
    <property type="entry name" value="Helix-loop-helix DNA-binding domain"/>
    <property type="match status" value="1"/>
</dbReference>
<dbReference type="Gene3D" id="2.60.40.820">
    <property type="entry name" value="Transcription factor, T-box"/>
    <property type="match status" value="1"/>
</dbReference>
<dbReference type="PANTHER" id="PTHR11267">
    <property type="entry name" value="T-BOX PROTEIN-RELATED"/>
    <property type="match status" value="1"/>
</dbReference>